<dbReference type="SUPFAM" id="SSF103481">
    <property type="entry name" value="Multidrug resistance efflux transporter EmrE"/>
    <property type="match status" value="2"/>
</dbReference>
<evidence type="ECO:0000259" key="7">
    <source>
        <dbReference type="Pfam" id="PF00892"/>
    </source>
</evidence>
<feature type="transmembrane region" description="Helical" evidence="6">
    <location>
        <begin position="88"/>
        <end position="106"/>
    </location>
</feature>
<dbReference type="Proteomes" id="UP000286287">
    <property type="component" value="Unassembled WGS sequence"/>
</dbReference>
<evidence type="ECO:0000313" key="8">
    <source>
        <dbReference type="EMBL" id="RJF72693.1"/>
    </source>
</evidence>
<feature type="transmembrane region" description="Helical" evidence="6">
    <location>
        <begin position="144"/>
        <end position="164"/>
    </location>
</feature>
<feature type="transmembrane region" description="Helical" evidence="6">
    <location>
        <begin position="204"/>
        <end position="224"/>
    </location>
</feature>
<evidence type="ECO:0000256" key="3">
    <source>
        <dbReference type="ARBA" id="ARBA00022692"/>
    </source>
</evidence>
<dbReference type="InterPro" id="IPR050638">
    <property type="entry name" value="AA-Vitamin_Transporters"/>
</dbReference>
<feature type="transmembrane region" description="Helical" evidence="6">
    <location>
        <begin position="32"/>
        <end position="51"/>
    </location>
</feature>
<dbReference type="PANTHER" id="PTHR32322">
    <property type="entry name" value="INNER MEMBRANE TRANSPORTER"/>
    <property type="match status" value="1"/>
</dbReference>
<dbReference type="PANTHER" id="PTHR32322:SF2">
    <property type="entry name" value="EAMA DOMAIN-CONTAINING PROTEIN"/>
    <property type="match status" value="1"/>
</dbReference>
<accession>A0A418V9C1</accession>
<dbReference type="OrthoDB" id="5430053at2"/>
<keyword evidence="3 6" id="KW-0812">Transmembrane</keyword>
<evidence type="ECO:0000256" key="2">
    <source>
        <dbReference type="ARBA" id="ARBA00007362"/>
    </source>
</evidence>
<dbReference type="InterPro" id="IPR000620">
    <property type="entry name" value="EamA_dom"/>
</dbReference>
<dbReference type="AlphaFoldDB" id="A0A418V9C1"/>
<dbReference type="InterPro" id="IPR037185">
    <property type="entry name" value="EmrE-like"/>
</dbReference>
<evidence type="ECO:0000313" key="9">
    <source>
        <dbReference type="Proteomes" id="UP000286287"/>
    </source>
</evidence>
<evidence type="ECO:0000256" key="5">
    <source>
        <dbReference type="ARBA" id="ARBA00023136"/>
    </source>
</evidence>
<proteinExistence type="inferred from homology"/>
<protein>
    <submittedName>
        <fullName evidence="8">EamA family transporter</fullName>
    </submittedName>
</protein>
<feature type="transmembrane region" description="Helical" evidence="6">
    <location>
        <begin position="176"/>
        <end position="198"/>
    </location>
</feature>
<sequence length="290" mass="30322">MNPVLLLTALAPLVWGSTYLITTTYLNELPAPLLGTLRILPAGFLLLILFPRRLPPRGWWGRVAVLGLLRQGLFFVLLYAAALHLPGGVAATIGGSTAMLVILLAWPLLKQRPSARNLALAAAGLLGVALISLTAKVTLSPLGILYAVGFALVNALGVVLFKRWGLPPGAEPADQAAWELVMGGLMLLPLSLGSFAALGHVNAAGWAALAFLTLIGTAVTAILWQRGLTVLPVQQVSLLGPLSPFTALLLDYFVAHSKLSVPQAAGAALILASVILAALPERRRVTALAT</sequence>
<keyword evidence="9" id="KW-1185">Reference proteome</keyword>
<comment type="caution">
    <text evidence="8">The sequence shown here is derived from an EMBL/GenBank/DDBJ whole genome shotgun (WGS) entry which is preliminary data.</text>
</comment>
<keyword evidence="5 6" id="KW-0472">Membrane</keyword>
<feature type="domain" description="EamA" evidence="7">
    <location>
        <begin position="5"/>
        <end position="132"/>
    </location>
</feature>
<gene>
    <name evidence="8" type="ORF">D3875_15240</name>
</gene>
<evidence type="ECO:0000256" key="1">
    <source>
        <dbReference type="ARBA" id="ARBA00004141"/>
    </source>
</evidence>
<evidence type="ECO:0000256" key="6">
    <source>
        <dbReference type="SAM" id="Phobius"/>
    </source>
</evidence>
<reference evidence="8 9" key="1">
    <citation type="submission" date="2018-09" db="EMBL/GenBank/DDBJ databases">
        <authorList>
            <person name="Zhu H."/>
        </authorList>
    </citation>
    <scope>NUCLEOTIDE SEQUENCE [LARGE SCALE GENOMIC DNA]</scope>
    <source>
        <strain evidence="8 9">K2S05-167</strain>
    </source>
</reference>
<name>A0A418V9C1_9DEIO</name>
<feature type="transmembrane region" description="Helical" evidence="6">
    <location>
        <begin position="63"/>
        <end position="82"/>
    </location>
</feature>
<dbReference type="EMBL" id="QYUJ01000014">
    <property type="protein sequence ID" value="RJF72693.1"/>
    <property type="molecule type" value="Genomic_DNA"/>
</dbReference>
<dbReference type="GO" id="GO:0016020">
    <property type="term" value="C:membrane"/>
    <property type="evidence" value="ECO:0007669"/>
    <property type="project" value="UniProtKB-SubCell"/>
</dbReference>
<feature type="domain" description="EamA" evidence="7">
    <location>
        <begin position="142"/>
        <end position="277"/>
    </location>
</feature>
<organism evidence="8 9">
    <name type="scientific">Deinococcus cavernae</name>
    <dbReference type="NCBI Taxonomy" id="2320857"/>
    <lineage>
        <taxon>Bacteria</taxon>
        <taxon>Thermotogati</taxon>
        <taxon>Deinococcota</taxon>
        <taxon>Deinococci</taxon>
        <taxon>Deinococcales</taxon>
        <taxon>Deinococcaceae</taxon>
        <taxon>Deinococcus</taxon>
    </lineage>
</organism>
<keyword evidence="4 6" id="KW-1133">Transmembrane helix</keyword>
<dbReference type="Pfam" id="PF00892">
    <property type="entry name" value="EamA"/>
    <property type="match status" value="2"/>
</dbReference>
<dbReference type="Gene3D" id="1.10.3730.20">
    <property type="match status" value="1"/>
</dbReference>
<comment type="subcellular location">
    <subcellularLocation>
        <location evidence="1">Membrane</location>
        <topology evidence="1">Multi-pass membrane protein</topology>
    </subcellularLocation>
</comment>
<evidence type="ECO:0000256" key="4">
    <source>
        <dbReference type="ARBA" id="ARBA00022989"/>
    </source>
</evidence>
<feature type="transmembrane region" description="Helical" evidence="6">
    <location>
        <begin position="261"/>
        <end position="279"/>
    </location>
</feature>
<dbReference type="RefSeq" id="WP_119765083.1">
    <property type="nucleotide sequence ID" value="NZ_QYUJ01000014.1"/>
</dbReference>
<comment type="similarity">
    <text evidence="2">Belongs to the EamA transporter family.</text>
</comment>